<dbReference type="Gene3D" id="2.50.20.10">
    <property type="entry name" value="Lipoprotein localisation LolA/LolB/LppX"/>
    <property type="match status" value="1"/>
</dbReference>
<dbReference type="InterPro" id="IPR029046">
    <property type="entry name" value="LolA/LolB/LppX"/>
</dbReference>
<feature type="chain" id="PRO_5046348932" description="Outer-membrane lipoprotein LolB" evidence="13">
    <location>
        <begin position="22"/>
        <end position="195"/>
    </location>
</feature>
<evidence type="ECO:0000256" key="8">
    <source>
        <dbReference type="ARBA" id="ARBA00023136"/>
    </source>
</evidence>
<dbReference type="SUPFAM" id="SSF89392">
    <property type="entry name" value="Prokaryotic lipoproteins and lipoprotein localization factors"/>
    <property type="match status" value="1"/>
</dbReference>
<evidence type="ECO:0000256" key="11">
    <source>
        <dbReference type="ARBA" id="ARBA00023237"/>
    </source>
</evidence>
<comment type="subunit">
    <text evidence="3">Monomer.</text>
</comment>
<gene>
    <name evidence="14" type="primary">lolB</name>
    <name evidence="14" type="ORF">MU846_13035</name>
</gene>
<reference evidence="14" key="1">
    <citation type="submission" date="2022-04" db="EMBL/GenBank/DDBJ databases">
        <title>Alcanivorax sp. CY1518 draft genome sequence.</title>
        <authorList>
            <person name="Zhao G."/>
            <person name="An M."/>
        </authorList>
    </citation>
    <scope>NUCLEOTIDE SEQUENCE</scope>
    <source>
        <strain evidence="14">CY1518</strain>
    </source>
</reference>
<dbReference type="NCBIfam" id="TIGR00548">
    <property type="entry name" value="lolB"/>
    <property type="match status" value="1"/>
</dbReference>
<protein>
    <recommendedName>
        <fullName evidence="4">Outer-membrane lipoprotein LolB</fullName>
    </recommendedName>
</protein>
<dbReference type="Pfam" id="PF03550">
    <property type="entry name" value="LolB"/>
    <property type="match status" value="1"/>
</dbReference>
<evidence type="ECO:0000313" key="15">
    <source>
        <dbReference type="Proteomes" id="UP001165524"/>
    </source>
</evidence>
<organism evidence="14 15">
    <name type="scientific">Alcanivorax quisquiliarum</name>
    <dbReference type="NCBI Taxonomy" id="2933565"/>
    <lineage>
        <taxon>Bacteria</taxon>
        <taxon>Pseudomonadati</taxon>
        <taxon>Pseudomonadota</taxon>
        <taxon>Gammaproteobacteria</taxon>
        <taxon>Oceanospirillales</taxon>
        <taxon>Alcanivoracaceae</taxon>
        <taxon>Alcanivorax</taxon>
    </lineage>
</organism>
<comment type="caution">
    <text evidence="14">The sequence shown here is derived from an EMBL/GenBank/DDBJ whole genome shotgun (WGS) entry which is preliminary data.</text>
</comment>
<dbReference type="InterPro" id="IPR004565">
    <property type="entry name" value="OM_lipoprot_LolB"/>
</dbReference>
<comment type="similarity">
    <text evidence="2">Belongs to the LolB family.</text>
</comment>
<keyword evidence="6 13" id="KW-0732">Signal</keyword>
<evidence type="ECO:0000313" key="14">
    <source>
        <dbReference type="EMBL" id="MCK0538633.1"/>
    </source>
</evidence>
<evidence type="ECO:0000256" key="6">
    <source>
        <dbReference type="ARBA" id="ARBA00022729"/>
    </source>
</evidence>
<name>A0ABT0E9V9_9GAMM</name>
<keyword evidence="7" id="KW-0653">Protein transport</keyword>
<proteinExistence type="inferred from homology"/>
<dbReference type="RefSeq" id="WP_246953438.1">
    <property type="nucleotide sequence ID" value="NZ_JALKII010000010.1"/>
</dbReference>
<keyword evidence="8" id="KW-0472">Membrane</keyword>
<keyword evidence="11" id="KW-0998">Cell outer membrane</keyword>
<evidence type="ECO:0000256" key="4">
    <source>
        <dbReference type="ARBA" id="ARBA00016202"/>
    </source>
</evidence>
<keyword evidence="5" id="KW-0813">Transport</keyword>
<evidence type="ECO:0000256" key="3">
    <source>
        <dbReference type="ARBA" id="ARBA00011245"/>
    </source>
</evidence>
<keyword evidence="10" id="KW-0143">Chaperone</keyword>
<keyword evidence="9" id="KW-0564">Palmitate</keyword>
<evidence type="ECO:0000256" key="9">
    <source>
        <dbReference type="ARBA" id="ARBA00023139"/>
    </source>
</evidence>
<dbReference type="EMBL" id="JALKII010000010">
    <property type="protein sequence ID" value="MCK0538633.1"/>
    <property type="molecule type" value="Genomic_DNA"/>
</dbReference>
<keyword evidence="15" id="KW-1185">Reference proteome</keyword>
<evidence type="ECO:0000256" key="1">
    <source>
        <dbReference type="ARBA" id="ARBA00004459"/>
    </source>
</evidence>
<evidence type="ECO:0000256" key="12">
    <source>
        <dbReference type="ARBA" id="ARBA00023288"/>
    </source>
</evidence>
<dbReference type="PROSITE" id="PS51257">
    <property type="entry name" value="PROKAR_LIPOPROTEIN"/>
    <property type="match status" value="1"/>
</dbReference>
<sequence length="195" mass="21896">MRAGARPLLRLSLLLLPLALAACQIRPPAPDFTLEHPEALRHWDLSGRLAYRTASDGGSASLEWRQRAQGGQIHFSGPLGFGSAELHWDDHIATLDNGREQRSARSPAELAWYLTGMMIPVDALHFWVRGLPWPWAQGTPTYDNTGQLIALEQLGWSLAFDRYGPVAGLQLPHRVRAQHGEERFTLIVQRWAPQR</sequence>
<evidence type="ECO:0000256" key="13">
    <source>
        <dbReference type="SAM" id="SignalP"/>
    </source>
</evidence>
<evidence type="ECO:0000256" key="5">
    <source>
        <dbReference type="ARBA" id="ARBA00022448"/>
    </source>
</evidence>
<feature type="signal peptide" evidence="13">
    <location>
        <begin position="1"/>
        <end position="21"/>
    </location>
</feature>
<accession>A0ABT0E9V9</accession>
<evidence type="ECO:0000256" key="7">
    <source>
        <dbReference type="ARBA" id="ARBA00022927"/>
    </source>
</evidence>
<dbReference type="CDD" id="cd16326">
    <property type="entry name" value="LolB"/>
    <property type="match status" value="1"/>
</dbReference>
<evidence type="ECO:0000256" key="2">
    <source>
        <dbReference type="ARBA" id="ARBA00009696"/>
    </source>
</evidence>
<keyword evidence="12 14" id="KW-0449">Lipoprotein</keyword>
<comment type="subcellular location">
    <subcellularLocation>
        <location evidence="1">Cell outer membrane</location>
        <topology evidence="1">Lipid-anchor</topology>
    </subcellularLocation>
</comment>
<dbReference type="Proteomes" id="UP001165524">
    <property type="component" value="Unassembled WGS sequence"/>
</dbReference>
<evidence type="ECO:0000256" key="10">
    <source>
        <dbReference type="ARBA" id="ARBA00023186"/>
    </source>
</evidence>